<gene>
    <name evidence="9" type="primary">BQ5605_C018g08794</name>
    <name evidence="9" type="ORF">BQ5605_C018G08794</name>
</gene>
<evidence type="ECO:0000256" key="2">
    <source>
        <dbReference type="ARBA" id="ARBA00022695"/>
    </source>
</evidence>
<dbReference type="EMBL" id="FQNC01000020">
    <property type="protein sequence ID" value="SGY26797.1"/>
    <property type="molecule type" value="Genomic_DNA"/>
</dbReference>
<dbReference type="GO" id="GO:0016787">
    <property type="term" value="F:hydrolase activity"/>
    <property type="evidence" value="ECO:0007669"/>
    <property type="project" value="UniProtKB-KW"/>
</dbReference>
<dbReference type="STRING" id="796604.A0A2X0MS00"/>
<evidence type="ECO:0000256" key="3">
    <source>
        <dbReference type="ARBA" id="ARBA00022722"/>
    </source>
</evidence>
<keyword evidence="2" id="KW-0548">Nucleotidyltransferase</keyword>
<evidence type="ECO:0000256" key="5">
    <source>
        <dbReference type="ARBA" id="ARBA00022801"/>
    </source>
</evidence>
<evidence type="ECO:0000256" key="6">
    <source>
        <dbReference type="ARBA" id="ARBA00022884"/>
    </source>
</evidence>
<keyword evidence="5" id="KW-0378">Hydrolase</keyword>
<dbReference type="GO" id="GO:0003964">
    <property type="term" value="F:RNA-directed DNA polymerase activity"/>
    <property type="evidence" value="ECO:0007669"/>
    <property type="project" value="UniProtKB-KW"/>
</dbReference>
<evidence type="ECO:0000259" key="8">
    <source>
        <dbReference type="PROSITE" id="PS50994"/>
    </source>
</evidence>
<keyword evidence="6" id="KW-0694">RNA-binding</keyword>
<dbReference type="InterPro" id="IPR041373">
    <property type="entry name" value="RT_RNaseH"/>
</dbReference>
<dbReference type="PANTHER" id="PTHR37984">
    <property type="entry name" value="PROTEIN CBG26694"/>
    <property type="match status" value="1"/>
</dbReference>
<dbReference type="Proteomes" id="UP000249464">
    <property type="component" value="Unassembled WGS sequence"/>
</dbReference>
<dbReference type="Pfam" id="PF17921">
    <property type="entry name" value="Integrase_H2C2"/>
    <property type="match status" value="1"/>
</dbReference>
<proteinExistence type="predicted"/>
<dbReference type="Gene3D" id="3.30.420.10">
    <property type="entry name" value="Ribonuclease H-like superfamily/Ribonuclease H"/>
    <property type="match status" value="1"/>
</dbReference>
<evidence type="ECO:0000256" key="4">
    <source>
        <dbReference type="ARBA" id="ARBA00022759"/>
    </source>
</evidence>
<dbReference type="Pfam" id="PF17917">
    <property type="entry name" value="RT_RNaseH"/>
    <property type="match status" value="1"/>
</dbReference>
<evidence type="ECO:0000256" key="7">
    <source>
        <dbReference type="ARBA" id="ARBA00022918"/>
    </source>
</evidence>
<keyword evidence="1" id="KW-0808">Transferase</keyword>
<dbReference type="AlphaFoldDB" id="A0A2X0MS00"/>
<dbReference type="SUPFAM" id="SSF56672">
    <property type="entry name" value="DNA/RNA polymerases"/>
    <property type="match status" value="1"/>
</dbReference>
<dbReference type="GO" id="GO:0004519">
    <property type="term" value="F:endonuclease activity"/>
    <property type="evidence" value="ECO:0007669"/>
    <property type="project" value="UniProtKB-KW"/>
</dbReference>
<dbReference type="PANTHER" id="PTHR37984:SF5">
    <property type="entry name" value="PROTEIN NYNRIN-LIKE"/>
    <property type="match status" value="1"/>
</dbReference>
<accession>A0A2X0MS00</accession>
<dbReference type="InterPro" id="IPR043502">
    <property type="entry name" value="DNA/RNA_pol_sf"/>
</dbReference>
<protein>
    <submittedName>
        <fullName evidence="9">BQ5605_C018g08794 protein</fullName>
    </submittedName>
</protein>
<keyword evidence="3" id="KW-0540">Nuclease</keyword>
<keyword evidence="4" id="KW-0255">Endonuclease</keyword>
<dbReference type="SUPFAM" id="SSF53098">
    <property type="entry name" value="Ribonuclease H-like"/>
    <property type="match status" value="1"/>
</dbReference>
<dbReference type="InterPro" id="IPR041588">
    <property type="entry name" value="Integrase_H2C2"/>
</dbReference>
<organism evidence="9 10">
    <name type="scientific">Microbotryum silenes-dioicae</name>
    <dbReference type="NCBI Taxonomy" id="796604"/>
    <lineage>
        <taxon>Eukaryota</taxon>
        <taxon>Fungi</taxon>
        <taxon>Dikarya</taxon>
        <taxon>Basidiomycota</taxon>
        <taxon>Pucciniomycotina</taxon>
        <taxon>Microbotryomycetes</taxon>
        <taxon>Microbotryales</taxon>
        <taxon>Microbotryaceae</taxon>
        <taxon>Microbotryum</taxon>
    </lineage>
</organism>
<dbReference type="CDD" id="cd09274">
    <property type="entry name" value="RNase_HI_RT_Ty3"/>
    <property type="match status" value="1"/>
</dbReference>
<dbReference type="InterPro" id="IPR036397">
    <property type="entry name" value="RNaseH_sf"/>
</dbReference>
<evidence type="ECO:0000313" key="10">
    <source>
        <dbReference type="Proteomes" id="UP000249464"/>
    </source>
</evidence>
<dbReference type="Gene3D" id="1.10.340.70">
    <property type="match status" value="1"/>
</dbReference>
<dbReference type="GO" id="GO:0015074">
    <property type="term" value="P:DNA integration"/>
    <property type="evidence" value="ECO:0007669"/>
    <property type="project" value="InterPro"/>
</dbReference>
<name>A0A2X0MS00_9BASI</name>
<dbReference type="GO" id="GO:0003723">
    <property type="term" value="F:RNA binding"/>
    <property type="evidence" value="ECO:0007669"/>
    <property type="project" value="UniProtKB-KW"/>
</dbReference>
<evidence type="ECO:0000256" key="1">
    <source>
        <dbReference type="ARBA" id="ARBA00022679"/>
    </source>
</evidence>
<reference evidence="9 10" key="1">
    <citation type="submission" date="2016-11" db="EMBL/GenBank/DDBJ databases">
        <authorList>
            <person name="Jaros S."/>
            <person name="Januszkiewicz K."/>
            <person name="Wedrychowicz H."/>
        </authorList>
    </citation>
    <scope>NUCLEOTIDE SEQUENCE [LARGE SCALE GENOMIC DNA]</scope>
</reference>
<dbReference type="GO" id="GO:0005634">
    <property type="term" value="C:nucleus"/>
    <property type="evidence" value="ECO:0007669"/>
    <property type="project" value="UniProtKB-ARBA"/>
</dbReference>
<keyword evidence="7" id="KW-0695">RNA-directed DNA polymerase</keyword>
<feature type="domain" description="Integrase catalytic" evidence="8">
    <location>
        <begin position="295"/>
        <end position="410"/>
    </location>
</feature>
<dbReference type="InterPro" id="IPR050951">
    <property type="entry name" value="Retrovirus_Pol_polyprotein"/>
</dbReference>
<evidence type="ECO:0000313" key="9">
    <source>
        <dbReference type="EMBL" id="SGY26797.1"/>
    </source>
</evidence>
<dbReference type="InterPro" id="IPR012337">
    <property type="entry name" value="RNaseH-like_sf"/>
</dbReference>
<dbReference type="PROSITE" id="PS50994">
    <property type="entry name" value="INTEGRASE"/>
    <property type="match status" value="1"/>
</dbReference>
<dbReference type="InterPro" id="IPR001584">
    <property type="entry name" value="Integrase_cat-core"/>
</dbReference>
<keyword evidence="10" id="KW-1185">Reference proteome</keyword>
<sequence>MAQHTKPLADLTLKNTNVQLMWGAKQEQHFNAIKAIVTSLPCLKPIDHTDSADPLWVMTDASNVGIGAVLLQGQDWRKAHPVVYWSRQYISAEVNYLTHEQELLAVVDALRQWRVNLMGVHFHVLSDHKLLKYLKMQENLSKCQARWVERLADYNFDITYIPGGKNTVADAMSRYSFSQGEPDSVQAVSEMDVDTQLRGRLVEGYDSDPFCQQVKRNLDSSPGFSCVDGVLYFEGRMVVPAVPQLWEDILHDAHDALGHFSPRKTFHQVSRTFFWPRCKHHATPMSQHVMYVNVPKQQPREVALDFVGPLAKSQGFDMLLTITNCLSGYTRLIPSLAADTAKDIAEFLHEGWHCFFGPPTRIVSDRDKLFTSHFWRAYHNLMNEIALEPHWFRVQTERIKRCNLQAKKDY</sequence>